<dbReference type="CDD" id="cd02216">
    <property type="entry name" value="cupin_GDO-like_N"/>
    <property type="match status" value="1"/>
</dbReference>
<sequence>MSNTLSSSRQAYYGEIAKHNLSPLWESLHALVPKEPRPQAIPAIWKYAHLRDLLLESGRVISAAEAVRRVLILENPGLPGKASITSNLYAGFQLILPGEIAPSHRHTQSALRFIVEGNGAWTAVDGERTTMHPGDFIITPSWTWHDHGNPEIEAGGEPVVWLDGLDIPLLQQLDAGFAENFPSDTQPISRLEGDSFARYGYNMLPVHHEVKSGNSPIFNYPYARSREALDTLQRTGAIDAFDGVKLRYVNPATGGYPMPTMATFMQLLPKGFNGKAYRSTESAVFSVVEGCGTVMIGEHAFTFAPRDVFVAPSWQQVRFVTEEDAVLFSYSNRPVLAALHLLREERA</sequence>
<keyword evidence="6" id="KW-1185">Reference proteome</keyword>
<protein>
    <recommendedName>
        <fullName evidence="3">Gentisate 1,2-dioxygenase</fullName>
        <ecNumber evidence="3">1.13.11.4</ecNumber>
    </recommendedName>
</protein>
<keyword evidence="1 5" id="KW-0223">Dioxygenase</keyword>
<dbReference type="RefSeq" id="WP_119770728.1">
    <property type="nucleotide sequence ID" value="NZ_QYUO01000002.1"/>
</dbReference>
<dbReference type="InterPro" id="IPR047183">
    <property type="entry name" value="GDO-like"/>
</dbReference>
<evidence type="ECO:0000313" key="6">
    <source>
        <dbReference type="Proteomes" id="UP000265955"/>
    </source>
</evidence>
<dbReference type="CDD" id="cd06992">
    <property type="entry name" value="cupin_GDO-like_C"/>
    <property type="match status" value="1"/>
</dbReference>
<dbReference type="GO" id="GO:0047922">
    <property type="term" value="F:gentisate 1,2-dioxygenase activity"/>
    <property type="evidence" value="ECO:0007669"/>
    <property type="project" value="UniProtKB-UniRule"/>
</dbReference>
<dbReference type="PANTHER" id="PTHR41517">
    <property type="entry name" value="1,2-DIOXYGENASE PROTEIN-RELATED"/>
    <property type="match status" value="1"/>
</dbReference>
<dbReference type="Proteomes" id="UP000265955">
    <property type="component" value="Unassembled WGS sequence"/>
</dbReference>
<dbReference type="EMBL" id="QYUO01000002">
    <property type="protein sequence ID" value="RJF95579.1"/>
    <property type="molecule type" value="Genomic_DNA"/>
</dbReference>
<evidence type="ECO:0000256" key="1">
    <source>
        <dbReference type="ARBA" id="ARBA00022964"/>
    </source>
</evidence>
<evidence type="ECO:0000256" key="3">
    <source>
        <dbReference type="NCBIfam" id="TIGR02272"/>
    </source>
</evidence>
<evidence type="ECO:0000259" key="4">
    <source>
        <dbReference type="Pfam" id="PF07883"/>
    </source>
</evidence>
<dbReference type="InterPro" id="IPR014710">
    <property type="entry name" value="RmlC-like_jellyroll"/>
</dbReference>
<comment type="caution">
    <text evidence="5">The sequence shown here is derived from an EMBL/GenBank/DDBJ whole genome shotgun (WGS) entry which is preliminary data.</text>
</comment>
<dbReference type="OrthoDB" id="285029at2"/>
<dbReference type="SUPFAM" id="SSF51182">
    <property type="entry name" value="RmlC-like cupins"/>
    <property type="match status" value="1"/>
</dbReference>
<dbReference type="InterPro" id="IPR011051">
    <property type="entry name" value="RmlC_Cupin_sf"/>
</dbReference>
<dbReference type="PANTHER" id="PTHR41517:SF1">
    <property type="entry name" value="CUPIN"/>
    <property type="match status" value="1"/>
</dbReference>
<evidence type="ECO:0000313" key="5">
    <source>
        <dbReference type="EMBL" id="RJF95579.1"/>
    </source>
</evidence>
<proteinExistence type="predicted"/>
<gene>
    <name evidence="5" type="primary">gtdA</name>
    <name evidence="5" type="ORF">D3871_19495</name>
</gene>
<keyword evidence="2 5" id="KW-0560">Oxidoreductase</keyword>
<feature type="domain" description="Cupin type-2" evidence="4">
    <location>
        <begin position="93"/>
        <end position="162"/>
    </location>
</feature>
<reference evidence="6" key="1">
    <citation type="submission" date="2018-09" db="EMBL/GenBank/DDBJ databases">
        <authorList>
            <person name="Zhu H."/>
        </authorList>
    </citation>
    <scope>NUCLEOTIDE SEQUENCE [LARGE SCALE GENOMIC DNA]</scope>
    <source>
        <strain evidence="6">K1R23-30</strain>
    </source>
</reference>
<evidence type="ECO:0000256" key="2">
    <source>
        <dbReference type="ARBA" id="ARBA00023002"/>
    </source>
</evidence>
<dbReference type="NCBIfam" id="TIGR02272">
    <property type="entry name" value="gentisate_1_2"/>
    <property type="match status" value="1"/>
</dbReference>
<dbReference type="AlphaFoldDB" id="A0A3A3FPG3"/>
<dbReference type="EC" id="1.13.11.4" evidence="3"/>
<accession>A0A3A3FPG3</accession>
<name>A0A3A3FPG3_9BURK</name>
<organism evidence="5 6">
    <name type="scientific">Noviherbaspirillum saxi</name>
    <dbReference type="NCBI Taxonomy" id="2320863"/>
    <lineage>
        <taxon>Bacteria</taxon>
        <taxon>Pseudomonadati</taxon>
        <taxon>Pseudomonadota</taxon>
        <taxon>Betaproteobacteria</taxon>
        <taxon>Burkholderiales</taxon>
        <taxon>Oxalobacteraceae</taxon>
        <taxon>Noviherbaspirillum</taxon>
    </lineage>
</organism>
<dbReference type="Gene3D" id="2.60.120.10">
    <property type="entry name" value="Jelly Rolls"/>
    <property type="match status" value="1"/>
</dbReference>
<dbReference type="Pfam" id="PF07883">
    <property type="entry name" value="Cupin_2"/>
    <property type="match status" value="1"/>
</dbReference>
<dbReference type="InterPro" id="IPR011960">
    <property type="entry name" value="Gentisate_dOase"/>
</dbReference>
<dbReference type="InterPro" id="IPR013096">
    <property type="entry name" value="Cupin_2"/>
</dbReference>